<dbReference type="GO" id="GO:0004674">
    <property type="term" value="F:protein serine/threonine kinase activity"/>
    <property type="evidence" value="ECO:0007669"/>
    <property type="project" value="TreeGrafter"/>
</dbReference>
<keyword evidence="5" id="KW-1185">Reference proteome</keyword>
<evidence type="ECO:0000259" key="2">
    <source>
        <dbReference type="PROSITE" id="PS50011"/>
    </source>
</evidence>
<evidence type="ECO:0000259" key="3">
    <source>
        <dbReference type="PROSITE" id="PS51886"/>
    </source>
</evidence>
<dbReference type="OrthoDB" id="2438600at2759"/>
<dbReference type="Pfam" id="PF07534">
    <property type="entry name" value="TLD"/>
    <property type="match status" value="1"/>
</dbReference>
<dbReference type="GO" id="GO:0005524">
    <property type="term" value="F:ATP binding"/>
    <property type="evidence" value="ECO:0007669"/>
    <property type="project" value="InterPro"/>
</dbReference>
<sequence>MDLIENIIEEYEISLFDYNEFTVLMNIGNDELHTVGKAYWKTRGLRVALKGLSSTKCVKEFAKELQTLCRIRLQYHPNINQFYGVAKEILTNRSMLIADFAISKWTNGPPVSTIAAGYKIPAYIDPLYLANLNYERDEKSDVYSLGVILWEISSGKPPFHDKGRDEMTFEIFGGMREVPVEGTPEAYVQLYQRCWDNDPDKRPTVQDVFEALSRMMSEEISEHLPLINPYDNNGLSSGNISADSVSPAPTEDTPSLTPSRNSLSSMSIEAKTPTSLGSINSKTNLISPDENSLASSVDATFYTPVVSSAENSLSSRNGAFDAETRLSSTLANTLSNRGVPNNVEHLDGTNSPNGRTLVSTSPPFESVLIKLDLFAIISIWIDQNPGGFFSRILHPEKKSYKIDNFPHVFQLLTRGSRDGFTPEIFHQKCDNKGQTLTILRVKHTGEILGGFNPFSWESPPESRYYYTKKSFIFKLDLFNPKNSVICRAKHHESIKSGIHYGPYFRCDLSMEGDFRNEPKCYCFPLYYEGEIRRSEGYFSVDEYEVFQVTRRQQ</sequence>
<dbReference type="EMBL" id="CAJVPV010012226">
    <property type="protein sequence ID" value="CAG8668418.1"/>
    <property type="molecule type" value="Genomic_DNA"/>
</dbReference>
<dbReference type="SUPFAM" id="SSF56112">
    <property type="entry name" value="Protein kinase-like (PK-like)"/>
    <property type="match status" value="1"/>
</dbReference>
<reference evidence="4" key="1">
    <citation type="submission" date="2021-06" db="EMBL/GenBank/DDBJ databases">
        <authorList>
            <person name="Kallberg Y."/>
            <person name="Tangrot J."/>
            <person name="Rosling A."/>
        </authorList>
    </citation>
    <scope>NUCLEOTIDE SEQUENCE</scope>
    <source>
        <strain evidence="4">CL551</strain>
    </source>
</reference>
<feature type="region of interest" description="Disordered" evidence="1">
    <location>
        <begin position="336"/>
        <end position="356"/>
    </location>
</feature>
<feature type="compositionally biased region" description="Polar residues" evidence="1">
    <location>
        <begin position="252"/>
        <end position="269"/>
    </location>
</feature>
<dbReference type="Gene3D" id="1.10.510.10">
    <property type="entry name" value="Transferase(Phosphotransferase) domain 1"/>
    <property type="match status" value="2"/>
</dbReference>
<feature type="domain" description="Protein kinase" evidence="2">
    <location>
        <begin position="1"/>
        <end position="226"/>
    </location>
</feature>
<dbReference type="InterPro" id="IPR001245">
    <property type="entry name" value="Ser-Thr/Tyr_kinase_cat_dom"/>
</dbReference>
<comment type="caution">
    <text evidence="4">The sequence shown here is derived from an EMBL/GenBank/DDBJ whole genome shotgun (WGS) entry which is preliminary data.</text>
</comment>
<name>A0A9N9EBQ6_9GLOM</name>
<dbReference type="Pfam" id="PF07714">
    <property type="entry name" value="PK_Tyr_Ser-Thr"/>
    <property type="match status" value="1"/>
</dbReference>
<gene>
    <name evidence="4" type="ORF">AMORRO_LOCUS10719</name>
</gene>
<dbReference type="InterPro" id="IPR006571">
    <property type="entry name" value="TLDc_dom"/>
</dbReference>
<dbReference type="InterPro" id="IPR051681">
    <property type="entry name" value="Ser/Thr_Kinases-Pseudokinases"/>
</dbReference>
<proteinExistence type="predicted"/>
<feature type="region of interest" description="Disordered" evidence="1">
    <location>
        <begin position="238"/>
        <end position="269"/>
    </location>
</feature>
<dbReference type="SMART" id="SM00584">
    <property type="entry name" value="TLDc"/>
    <property type="match status" value="1"/>
</dbReference>
<dbReference type="PROSITE" id="PS51886">
    <property type="entry name" value="TLDC"/>
    <property type="match status" value="1"/>
</dbReference>
<dbReference type="InterPro" id="IPR000719">
    <property type="entry name" value="Prot_kinase_dom"/>
</dbReference>
<dbReference type="InterPro" id="IPR011009">
    <property type="entry name" value="Kinase-like_dom_sf"/>
</dbReference>
<dbReference type="Proteomes" id="UP000789342">
    <property type="component" value="Unassembled WGS sequence"/>
</dbReference>
<evidence type="ECO:0000313" key="5">
    <source>
        <dbReference type="Proteomes" id="UP000789342"/>
    </source>
</evidence>
<dbReference type="PROSITE" id="PS50011">
    <property type="entry name" value="PROTEIN_KINASE_DOM"/>
    <property type="match status" value="1"/>
</dbReference>
<dbReference type="AlphaFoldDB" id="A0A9N9EBQ6"/>
<accession>A0A9N9EBQ6</accession>
<organism evidence="4 5">
    <name type="scientific">Acaulospora morrowiae</name>
    <dbReference type="NCBI Taxonomy" id="94023"/>
    <lineage>
        <taxon>Eukaryota</taxon>
        <taxon>Fungi</taxon>
        <taxon>Fungi incertae sedis</taxon>
        <taxon>Mucoromycota</taxon>
        <taxon>Glomeromycotina</taxon>
        <taxon>Glomeromycetes</taxon>
        <taxon>Diversisporales</taxon>
        <taxon>Acaulosporaceae</taxon>
        <taxon>Acaulospora</taxon>
    </lineage>
</organism>
<feature type="domain" description="TLDc" evidence="3">
    <location>
        <begin position="379"/>
        <end position="549"/>
    </location>
</feature>
<dbReference type="PANTHER" id="PTHR44329">
    <property type="entry name" value="SERINE/THREONINE-PROTEIN KINASE TNNI3K-RELATED"/>
    <property type="match status" value="1"/>
</dbReference>
<protein>
    <submittedName>
        <fullName evidence="4">17349_t:CDS:1</fullName>
    </submittedName>
</protein>
<evidence type="ECO:0000313" key="4">
    <source>
        <dbReference type="EMBL" id="CAG8668418.1"/>
    </source>
</evidence>
<evidence type="ECO:0000256" key="1">
    <source>
        <dbReference type="SAM" id="MobiDB-lite"/>
    </source>
</evidence>